<organism evidence="1 2">
    <name type="scientific">Araneus ventricosus</name>
    <name type="common">Orbweaver spider</name>
    <name type="synonym">Epeira ventricosa</name>
    <dbReference type="NCBI Taxonomy" id="182803"/>
    <lineage>
        <taxon>Eukaryota</taxon>
        <taxon>Metazoa</taxon>
        <taxon>Ecdysozoa</taxon>
        <taxon>Arthropoda</taxon>
        <taxon>Chelicerata</taxon>
        <taxon>Arachnida</taxon>
        <taxon>Araneae</taxon>
        <taxon>Araneomorphae</taxon>
        <taxon>Entelegynae</taxon>
        <taxon>Araneoidea</taxon>
        <taxon>Araneidae</taxon>
        <taxon>Araneus</taxon>
    </lineage>
</organism>
<reference evidence="1 2" key="1">
    <citation type="journal article" date="2019" name="Sci. Rep.">
        <title>Orb-weaving spider Araneus ventricosus genome elucidates the spidroin gene catalogue.</title>
        <authorList>
            <person name="Kono N."/>
            <person name="Nakamura H."/>
            <person name="Ohtoshi R."/>
            <person name="Moran D.A.P."/>
            <person name="Shinohara A."/>
            <person name="Yoshida Y."/>
            <person name="Fujiwara M."/>
            <person name="Mori M."/>
            <person name="Tomita M."/>
            <person name="Arakawa K."/>
        </authorList>
    </citation>
    <scope>NUCLEOTIDE SEQUENCE [LARGE SCALE GENOMIC DNA]</scope>
</reference>
<comment type="caution">
    <text evidence="1">The sequence shown here is derived from an EMBL/GenBank/DDBJ whole genome shotgun (WGS) entry which is preliminary data.</text>
</comment>
<accession>A0A4Y2VCJ4</accession>
<dbReference type="EMBL" id="BGPR01045370">
    <property type="protein sequence ID" value="GBO22268.1"/>
    <property type="molecule type" value="Genomic_DNA"/>
</dbReference>
<dbReference type="AlphaFoldDB" id="A0A4Y2VCJ4"/>
<gene>
    <name evidence="1" type="ORF">AVEN_243109_1</name>
</gene>
<evidence type="ECO:0000313" key="2">
    <source>
        <dbReference type="Proteomes" id="UP000499080"/>
    </source>
</evidence>
<proteinExistence type="predicted"/>
<dbReference type="Proteomes" id="UP000499080">
    <property type="component" value="Unassembled WGS sequence"/>
</dbReference>
<name>A0A4Y2VCJ4_ARAVE</name>
<protein>
    <submittedName>
        <fullName evidence="1">Uncharacterized protein</fullName>
    </submittedName>
</protein>
<keyword evidence="2" id="KW-1185">Reference proteome</keyword>
<sequence length="93" mass="10596">MRGSADLKTRMDDTDGDMDEKNASFFSLAFHLHSVVTAFRVVTLRNKYKAPKNLEEISNVNNFAAKIIRQLLRAFPTFIHPSDSKAFLRIHGD</sequence>
<evidence type="ECO:0000313" key="1">
    <source>
        <dbReference type="EMBL" id="GBO22268.1"/>
    </source>
</evidence>